<dbReference type="Gene3D" id="3.30.420.10">
    <property type="entry name" value="Ribonuclease H-like superfamily/Ribonuclease H"/>
    <property type="match status" value="1"/>
</dbReference>
<proteinExistence type="predicted"/>
<accession>A0A183CA95</accession>
<dbReference type="InterPro" id="IPR036397">
    <property type="entry name" value="RNaseH_sf"/>
</dbReference>
<reference evidence="3" key="1">
    <citation type="submission" date="2014-05" db="EMBL/GenBank/DDBJ databases">
        <title>The genome and life-stage specific transcriptomes of Globodera pallida elucidate key aspects of plant parasitism by a cyst nematode.</title>
        <authorList>
            <person name="Cotton J.A."/>
            <person name="Lilley C.J."/>
            <person name="Jones L.M."/>
            <person name="Kikuchi T."/>
            <person name="Reid A.J."/>
            <person name="Thorpe P."/>
            <person name="Tsai I.J."/>
            <person name="Beasley H."/>
            <person name="Blok V."/>
            <person name="Cock P.J.A."/>
            <person name="Van den Akker S.E."/>
            <person name="Holroyd N."/>
            <person name="Hunt M."/>
            <person name="Mantelin S."/>
            <person name="Naghra H."/>
            <person name="Pain A."/>
            <person name="Palomares-Rius J.E."/>
            <person name="Zarowiecki M."/>
            <person name="Berriman M."/>
            <person name="Jones J.T."/>
            <person name="Urwin P.E."/>
        </authorList>
    </citation>
    <scope>NUCLEOTIDE SEQUENCE [LARGE SCALE GENOMIC DNA]</scope>
    <source>
        <strain evidence="3">Lindley</strain>
    </source>
</reference>
<feature type="compositionally biased region" description="Basic residues" evidence="1">
    <location>
        <begin position="372"/>
        <end position="383"/>
    </location>
</feature>
<feature type="region of interest" description="Disordered" evidence="1">
    <location>
        <begin position="964"/>
        <end position="993"/>
    </location>
</feature>
<feature type="compositionally biased region" description="Basic and acidic residues" evidence="1">
    <location>
        <begin position="984"/>
        <end position="993"/>
    </location>
</feature>
<organism evidence="3 4">
    <name type="scientific">Globodera pallida</name>
    <name type="common">Potato cyst nematode worm</name>
    <name type="synonym">Heterodera pallida</name>
    <dbReference type="NCBI Taxonomy" id="36090"/>
    <lineage>
        <taxon>Eukaryota</taxon>
        <taxon>Metazoa</taxon>
        <taxon>Ecdysozoa</taxon>
        <taxon>Nematoda</taxon>
        <taxon>Chromadorea</taxon>
        <taxon>Rhabditida</taxon>
        <taxon>Tylenchina</taxon>
        <taxon>Tylenchomorpha</taxon>
        <taxon>Tylenchoidea</taxon>
        <taxon>Heteroderidae</taxon>
        <taxon>Heteroderinae</taxon>
        <taxon>Globodera</taxon>
    </lineage>
</organism>
<evidence type="ECO:0000256" key="1">
    <source>
        <dbReference type="SAM" id="MobiDB-lite"/>
    </source>
</evidence>
<dbReference type="SUPFAM" id="SSF52540">
    <property type="entry name" value="P-loop containing nucleoside triphosphate hydrolases"/>
    <property type="match status" value="1"/>
</dbReference>
<dbReference type="PANTHER" id="PTHR46585">
    <property type="entry name" value="INTEGRASE CORE DOMAIN CONTAINING PROTEIN"/>
    <property type="match status" value="1"/>
</dbReference>
<feature type="region of interest" description="Disordered" evidence="1">
    <location>
        <begin position="401"/>
        <end position="420"/>
    </location>
</feature>
<protein>
    <submittedName>
        <fullName evidence="4">Integrase catalytic domain-containing protein</fullName>
    </submittedName>
</protein>
<dbReference type="InterPro" id="IPR001584">
    <property type="entry name" value="Integrase_cat-core"/>
</dbReference>
<dbReference type="Pfam" id="PF00665">
    <property type="entry name" value="rve"/>
    <property type="match status" value="1"/>
</dbReference>
<sequence>MIVSGSTGSGKSEWIMRLLRNLDQLVAPQIERILYCYGELNSNVLDLQRVGKIGTVPVTVHNGVPSEDQIRERAKLGNLLLVLDDLVVGMRPHFLDTLFTRGSHNWGVSVILVTQHLFNKELRVARNNSHYLLLMRNPAGELQIRTLATHLFTSRSAHFIEAYRDACAKNFGYLLVDMHPESPEALRLRTHIYDESQKSRSTSAQQAALIRQATDEQLLCLVECCLNILKGRVPVRSKQVEKLQTCAPLLRRLARARCSSLVRVRGALFEKMQHTRRYLLVPEEIYTSLSQTPSTLDGTPVGLVRSRIQQTKNEGDAIGYQREFKRLNKLTREDEERPVDVRLQKVEEEESLPKQMPPRPQRKPLVAAAAVGRRRRRANKPPGKKGGGDDDEVWEDASPRILRSSKTSASSEKHDAPSNYPMTKYGILEHIRQNASTLGVSEDGKILKADGTMYKTSHIDDIVVHLLNRDRRSQFKNAPVGHKDVPTRVMDVNRLLELLYKDAVHSPVAFTSVEPLLKEARKKNSKIRRRDVQNFLATQRSYTLHRQATRRYRRLPTLAAGLHTEWQADLAMFDRLSRQNRGYRYLLVCIDTLSRQIFVEPVKSKSSKDMIVAFGQIFARSKYVPWKLLTDQGKEFTAKAVQAYLRSKDVEHFCMFTSPQFHAGMAERANRSIKERLYRYFTEHNTRQWIGVVQQLVTAINRSHNSSIGMRPTDVTFKNAETLRQKLYDNAAKIPKRAPKFKVGDRVRIEKYKHVFQKGYLPRFTSELFTVAQVHAERSPVVYRLCDDRRELIKGWFYANDLCKTLQNKAEQLHDIEKIIKKKKRHGVEHFNSEWEVGLAVIVYPHSWPSIGTVEEQFVQIDWKTGNTVRISVPPSNVTNPYELSKNLYKLLGEGSEPLAEKVRTVQTAYAHSVGVASKWARQEYIGRKSREKRSVVEVGGEDAALEQAIDTLTAFYGVDEEAGVEREKRAAAPPSRSRLPIKKASDSAESHQKKLDEHLMGVKGADLELLDSLSRAKLAEEIAKMHEDDRAILSATQEVGMEAWIQAYRSVRFACQFVFNTLKNRFSLTLDPRYVAGVKISSQLSYILGFTATEFVNEKNEARFMPDMSGGVSSFHVYAPDLIEPMMIGDVTAPVLRIVTIRGKPDENVEEQFLAIHYHKLLVKEIAELFIEIRTNSGSLMPFQYDQIPTGSIAKFPHCMVLNIDPSTSRGSHWAAFNMSLYKSLEKQPATYACNSSTSDDACNGWKCGVQRRLQAAPV</sequence>
<feature type="compositionally biased region" description="Basic and acidic residues" evidence="1">
    <location>
        <begin position="334"/>
        <end position="346"/>
    </location>
</feature>
<reference evidence="4" key="2">
    <citation type="submission" date="2016-06" db="UniProtKB">
        <authorList>
            <consortium name="WormBaseParasite"/>
        </authorList>
    </citation>
    <scope>IDENTIFICATION</scope>
</reference>
<dbReference type="InterPro" id="IPR012337">
    <property type="entry name" value="RNaseH-like_sf"/>
</dbReference>
<dbReference type="SUPFAM" id="SSF53098">
    <property type="entry name" value="Ribonuclease H-like"/>
    <property type="match status" value="1"/>
</dbReference>
<dbReference type="PANTHER" id="PTHR46585:SF1">
    <property type="entry name" value="CHROMO DOMAIN-CONTAINING PROTEIN"/>
    <property type="match status" value="1"/>
</dbReference>
<name>A0A183CA95_GLOPA</name>
<dbReference type="Proteomes" id="UP000050741">
    <property type="component" value="Unassembled WGS sequence"/>
</dbReference>
<keyword evidence="3" id="KW-1185">Reference proteome</keyword>
<dbReference type="WBParaSite" id="GPLIN_000979500">
    <property type="protein sequence ID" value="GPLIN_000979500"/>
    <property type="gene ID" value="GPLIN_000979500"/>
</dbReference>
<feature type="domain" description="Integrase catalytic" evidence="2">
    <location>
        <begin position="552"/>
        <end position="720"/>
    </location>
</feature>
<evidence type="ECO:0000313" key="3">
    <source>
        <dbReference type="Proteomes" id="UP000050741"/>
    </source>
</evidence>
<evidence type="ECO:0000313" key="4">
    <source>
        <dbReference type="WBParaSite" id="GPLIN_000979500"/>
    </source>
</evidence>
<dbReference type="InterPro" id="IPR027417">
    <property type="entry name" value="P-loop_NTPase"/>
</dbReference>
<evidence type="ECO:0000259" key="2">
    <source>
        <dbReference type="PROSITE" id="PS50994"/>
    </source>
</evidence>
<dbReference type="AlphaFoldDB" id="A0A183CA95"/>
<dbReference type="PROSITE" id="PS50994">
    <property type="entry name" value="INTEGRASE"/>
    <property type="match status" value="1"/>
</dbReference>
<dbReference type="GO" id="GO:0003676">
    <property type="term" value="F:nucleic acid binding"/>
    <property type="evidence" value="ECO:0007669"/>
    <property type="project" value="InterPro"/>
</dbReference>
<feature type="region of interest" description="Disordered" evidence="1">
    <location>
        <begin position="334"/>
        <end position="396"/>
    </location>
</feature>
<dbReference type="GO" id="GO:0015074">
    <property type="term" value="P:DNA integration"/>
    <property type="evidence" value="ECO:0007669"/>
    <property type="project" value="InterPro"/>
</dbReference>